<accession>A0ABM4DA99</accession>
<reference evidence="4 5" key="1">
    <citation type="submission" date="2025-05" db="UniProtKB">
        <authorList>
            <consortium name="RefSeq"/>
        </authorList>
    </citation>
    <scope>IDENTIFICATION</scope>
</reference>
<organism evidence="3 4">
    <name type="scientific">Hydra vulgaris</name>
    <name type="common">Hydra</name>
    <name type="synonym">Hydra attenuata</name>
    <dbReference type="NCBI Taxonomy" id="6087"/>
    <lineage>
        <taxon>Eukaryota</taxon>
        <taxon>Metazoa</taxon>
        <taxon>Cnidaria</taxon>
        <taxon>Hydrozoa</taxon>
        <taxon>Hydroidolina</taxon>
        <taxon>Anthoathecata</taxon>
        <taxon>Aplanulata</taxon>
        <taxon>Hydridae</taxon>
        <taxon>Hydra</taxon>
    </lineage>
</organism>
<dbReference type="InterPro" id="IPR036195">
    <property type="entry name" value="AbfB_ABD_sf"/>
</dbReference>
<dbReference type="GeneID" id="100204823"/>
<evidence type="ECO:0000256" key="1">
    <source>
        <dbReference type="SAM" id="SignalP"/>
    </source>
</evidence>
<dbReference type="RefSeq" id="XP_065671276.1">
    <property type="nucleotide sequence ID" value="XM_065815204.1"/>
</dbReference>
<feature type="chain" id="PRO_5045026023" evidence="1">
    <location>
        <begin position="21"/>
        <end position="302"/>
    </location>
</feature>
<feature type="signal peptide" evidence="1">
    <location>
        <begin position="1"/>
        <end position="20"/>
    </location>
</feature>
<name>A0ABM4DA99_HYDVU</name>
<evidence type="ECO:0000313" key="5">
    <source>
        <dbReference type="RefSeq" id="XP_065671276.1"/>
    </source>
</evidence>
<proteinExistence type="predicted"/>
<dbReference type="InterPro" id="IPR007934">
    <property type="entry name" value="AbfB_ABD"/>
</dbReference>
<evidence type="ECO:0000259" key="2">
    <source>
        <dbReference type="Pfam" id="PF05270"/>
    </source>
</evidence>
<feature type="domain" description="Alpha-L-arabinofuranosidase B arabinose-binding" evidence="2">
    <location>
        <begin position="53"/>
        <end position="154"/>
    </location>
</feature>
<evidence type="ECO:0000313" key="4">
    <source>
        <dbReference type="RefSeq" id="XP_065671275.1"/>
    </source>
</evidence>
<keyword evidence="1" id="KW-0732">Signal</keyword>
<dbReference type="RefSeq" id="XP_065671275.1">
    <property type="nucleotide sequence ID" value="XM_065815203.1"/>
</dbReference>
<gene>
    <name evidence="4 5" type="primary">LOC100204823</name>
</gene>
<dbReference type="Pfam" id="PF05270">
    <property type="entry name" value="AbfB"/>
    <property type="match status" value="2"/>
</dbReference>
<keyword evidence="3" id="KW-1185">Reference proteome</keyword>
<dbReference type="SUPFAM" id="SSF110221">
    <property type="entry name" value="AbfB domain"/>
    <property type="match status" value="3"/>
</dbReference>
<dbReference type="CDD" id="cd23399">
    <property type="entry name" value="beta-trefoil_ABD_ABFB"/>
    <property type="match status" value="1"/>
</dbReference>
<evidence type="ECO:0000313" key="3">
    <source>
        <dbReference type="Proteomes" id="UP001652625"/>
    </source>
</evidence>
<feature type="domain" description="Alpha-L-arabinofuranosidase B arabinose-binding" evidence="2">
    <location>
        <begin position="195"/>
        <end position="297"/>
    </location>
</feature>
<dbReference type="Gene3D" id="2.80.10.50">
    <property type="match status" value="3"/>
</dbReference>
<sequence length="302" mass="35584">MSILLLLMAICATFYQDAHAEEIYSLESLNYPQYRIGIRSDATAAIIIYGIEKFRIVKAINGQANAISLQSVKENNKYLRHQSFILKLHPVDFNSELYKNDASFIIRENKYYPRYISFESTNYPGYFLRHQGFTVKLHKEEANVELYRKDASFRLVQLGVSLIGTQYSFRSNNYPLYCIGIREDDTVAILLNNWHEFRIVKALNGRIDSVSLQSTQQSNKYLRHQNYILKLHPVDLNSDLYKNDASFIIRQNYYYPGYISFESTNYPGYFLRHQDYTVKLQVEEPFYELYRRDASFKLNTFA</sequence>
<dbReference type="Proteomes" id="UP001652625">
    <property type="component" value="Chromosome 13"/>
</dbReference>
<protein>
    <submittedName>
        <fullName evidence="4 5">Uncharacterized protein LOC100204823 isoform X2</fullName>
    </submittedName>
</protein>